<dbReference type="OrthoDB" id="411211at2759"/>
<proteinExistence type="inferred from homology"/>
<keyword evidence="11" id="KW-0325">Glycoprotein</keyword>
<dbReference type="PANTHER" id="PTHR10161:SF61">
    <property type="entry name" value="PURPLE ACID PHOSPHATASE"/>
    <property type="match status" value="1"/>
</dbReference>
<keyword evidence="14" id="KW-1185">Reference proteome</keyword>
<comment type="caution">
    <text evidence="13">The sequence shown here is derived from an EMBL/GenBank/DDBJ whole genome shotgun (WGS) entry which is preliminary data.</text>
</comment>
<evidence type="ECO:0000313" key="14">
    <source>
        <dbReference type="Proteomes" id="UP000593579"/>
    </source>
</evidence>
<comment type="cofactor">
    <cofactor evidence="2">
        <name>Fe cation</name>
        <dbReference type="ChEBI" id="CHEBI:24875"/>
    </cofactor>
</comment>
<comment type="subcellular location">
    <subcellularLocation>
        <location evidence="3">Secreted</location>
    </subcellularLocation>
</comment>
<evidence type="ECO:0000256" key="10">
    <source>
        <dbReference type="ARBA" id="ARBA00022833"/>
    </source>
</evidence>
<sequence length="411" mass="46391">PDRVTPVEPPTTQDETSILRADYVEDSSIIGGEGYENGDNEGQQALEQGANRIEARQPAFVYAVRGHEGKDTSGIIAVTFTIHYVPYFALIHIGSTHSYVACAMTDKLAEFQRFQHPVKADGSLSFLVIGDWGRKGAYNQSQVALQMGKVGKKLGIDFVISTGDNFYEKGLATPYDPHFKHSFTNIYSANSLQKQWYSVLGNHDYRGDVQAQLSPILRKIDSRWLCLRSFLVNTDTTPFVDEYFRNPKHQKFDWRGVIPRNKYLTRVLKELRCALRESVGKWKIVIGHHPIRSIGHHGQTKELITLLLPILEAYNVDMYINGHDHCLQHLSSITSPLQFFTSGGGSKAWKGDFDYLDGGGDDEIKFYYDGQGFMSVELTPTNAKIAFYNVSGNVLHSFNSNQLYYTYSTEM</sequence>
<organism evidence="13 14">
    <name type="scientific">Gossypium gossypioides</name>
    <name type="common">Mexican cotton</name>
    <name type="synonym">Selera gossypioides</name>
    <dbReference type="NCBI Taxonomy" id="34282"/>
    <lineage>
        <taxon>Eukaryota</taxon>
        <taxon>Viridiplantae</taxon>
        <taxon>Streptophyta</taxon>
        <taxon>Embryophyta</taxon>
        <taxon>Tracheophyta</taxon>
        <taxon>Spermatophyta</taxon>
        <taxon>Magnoliopsida</taxon>
        <taxon>eudicotyledons</taxon>
        <taxon>Gunneridae</taxon>
        <taxon>Pentapetalae</taxon>
        <taxon>rosids</taxon>
        <taxon>malvids</taxon>
        <taxon>Malvales</taxon>
        <taxon>Malvaceae</taxon>
        <taxon>Malvoideae</taxon>
        <taxon>Gossypium</taxon>
    </lineage>
</organism>
<evidence type="ECO:0000256" key="5">
    <source>
        <dbReference type="ARBA" id="ARBA00012646"/>
    </source>
</evidence>
<protein>
    <recommendedName>
        <fullName evidence="5">acid phosphatase</fullName>
        <ecNumber evidence="5">3.1.3.2</ecNumber>
    </recommendedName>
</protein>
<keyword evidence="10" id="KW-0862">Zinc</keyword>
<evidence type="ECO:0000256" key="1">
    <source>
        <dbReference type="ARBA" id="ARBA00000032"/>
    </source>
</evidence>
<keyword evidence="9" id="KW-0378">Hydrolase</keyword>
<accession>A0A7J9BQK1</accession>
<dbReference type="InterPro" id="IPR024927">
    <property type="entry name" value="Acid_PPase"/>
</dbReference>
<reference evidence="13 14" key="1">
    <citation type="journal article" date="2019" name="Genome Biol. Evol.">
        <title>Insights into the evolution of the New World diploid cottons (Gossypium, subgenus Houzingenia) based on genome sequencing.</title>
        <authorList>
            <person name="Grover C.E."/>
            <person name="Arick M.A. 2nd"/>
            <person name="Thrash A."/>
            <person name="Conover J.L."/>
            <person name="Sanders W.S."/>
            <person name="Peterson D.G."/>
            <person name="Frelichowski J.E."/>
            <person name="Scheffler J.A."/>
            <person name="Scheffler B.E."/>
            <person name="Wendel J.F."/>
        </authorList>
    </citation>
    <scope>NUCLEOTIDE SEQUENCE [LARGE SCALE GENOMIC DNA]</scope>
    <source>
        <strain evidence="13">5</strain>
        <tissue evidence="13">Leaf</tissue>
    </source>
</reference>
<evidence type="ECO:0000256" key="6">
    <source>
        <dbReference type="ARBA" id="ARBA00022525"/>
    </source>
</evidence>
<evidence type="ECO:0000256" key="4">
    <source>
        <dbReference type="ARBA" id="ARBA00008723"/>
    </source>
</evidence>
<evidence type="ECO:0000256" key="7">
    <source>
        <dbReference type="ARBA" id="ARBA00022723"/>
    </source>
</evidence>
<dbReference type="EC" id="3.1.3.2" evidence="5"/>
<dbReference type="InterPro" id="IPR029052">
    <property type="entry name" value="Metallo-depent_PP-like"/>
</dbReference>
<evidence type="ECO:0000256" key="3">
    <source>
        <dbReference type="ARBA" id="ARBA00004613"/>
    </source>
</evidence>
<keyword evidence="7" id="KW-0479">Metal-binding</keyword>
<dbReference type="Proteomes" id="UP000593579">
    <property type="component" value="Unassembled WGS sequence"/>
</dbReference>
<name>A0A7J9BQK1_GOSGO</name>
<dbReference type="GO" id="GO:0046872">
    <property type="term" value="F:metal ion binding"/>
    <property type="evidence" value="ECO:0007669"/>
    <property type="project" value="UniProtKB-KW"/>
</dbReference>
<dbReference type="PANTHER" id="PTHR10161">
    <property type="entry name" value="TARTRATE-RESISTANT ACID PHOSPHATASE TYPE 5"/>
    <property type="match status" value="1"/>
</dbReference>
<evidence type="ECO:0000256" key="8">
    <source>
        <dbReference type="ARBA" id="ARBA00022729"/>
    </source>
</evidence>
<dbReference type="AlphaFoldDB" id="A0A7J9BQK1"/>
<keyword evidence="6" id="KW-0964">Secreted</keyword>
<dbReference type="FunFam" id="3.60.21.10:FF:000027">
    <property type="entry name" value="Purple acid phosphatase"/>
    <property type="match status" value="1"/>
</dbReference>
<dbReference type="GO" id="GO:0005576">
    <property type="term" value="C:extracellular region"/>
    <property type="evidence" value="ECO:0007669"/>
    <property type="project" value="UniProtKB-SubCell"/>
</dbReference>
<evidence type="ECO:0000256" key="9">
    <source>
        <dbReference type="ARBA" id="ARBA00022801"/>
    </source>
</evidence>
<feature type="non-terminal residue" evidence="13">
    <location>
        <position position="1"/>
    </location>
</feature>
<dbReference type="Pfam" id="PF00149">
    <property type="entry name" value="Metallophos"/>
    <property type="match status" value="1"/>
</dbReference>
<dbReference type="EMBL" id="JABEZY010000005">
    <property type="protein sequence ID" value="MBA0738466.1"/>
    <property type="molecule type" value="Genomic_DNA"/>
</dbReference>
<dbReference type="GO" id="GO:0003993">
    <property type="term" value="F:acid phosphatase activity"/>
    <property type="evidence" value="ECO:0007669"/>
    <property type="project" value="UniProtKB-EC"/>
</dbReference>
<evidence type="ECO:0000256" key="2">
    <source>
        <dbReference type="ARBA" id="ARBA00001962"/>
    </source>
</evidence>
<evidence type="ECO:0000256" key="11">
    <source>
        <dbReference type="ARBA" id="ARBA00023180"/>
    </source>
</evidence>
<dbReference type="CDD" id="cd07378">
    <property type="entry name" value="MPP_ACP5"/>
    <property type="match status" value="1"/>
</dbReference>
<evidence type="ECO:0000313" key="13">
    <source>
        <dbReference type="EMBL" id="MBA0738466.1"/>
    </source>
</evidence>
<gene>
    <name evidence="13" type="ORF">Gogos_011815</name>
</gene>
<comment type="similarity">
    <text evidence="4">Belongs to the metallophosphoesterase superfamily. Purple acid phosphatase family.</text>
</comment>
<dbReference type="InterPro" id="IPR004843">
    <property type="entry name" value="Calcineurin-like_PHP"/>
</dbReference>
<evidence type="ECO:0000259" key="12">
    <source>
        <dbReference type="Pfam" id="PF00149"/>
    </source>
</evidence>
<dbReference type="SUPFAM" id="SSF56300">
    <property type="entry name" value="Metallo-dependent phosphatases"/>
    <property type="match status" value="1"/>
</dbReference>
<feature type="domain" description="Calcineurin-like phosphoesterase" evidence="12">
    <location>
        <begin position="125"/>
        <end position="326"/>
    </location>
</feature>
<keyword evidence="8" id="KW-0732">Signal</keyword>
<comment type="catalytic activity">
    <reaction evidence="1">
        <text>a phosphate monoester + H2O = an alcohol + phosphate</text>
        <dbReference type="Rhea" id="RHEA:15017"/>
        <dbReference type="ChEBI" id="CHEBI:15377"/>
        <dbReference type="ChEBI" id="CHEBI:30879"/>
        <dbReference type="ChEBI" id="CHEBI:43474"/>
        <dbReference type="ChEBI" id="CHEBI:67140"/>
        <dbReference type="EC" id="3.1.3.2"/>
    </reaction>
</comment>
<dbReference type="Gene3D" id="3.60.21.10">
    <property type="match status" value="1"/>
</dbReference>
<dbReference type="InterPro" id="IPR051558">
    <property type="entry name" value="Metallophosphoesterase_PAP"/>
</dbReference>